<keyword evidence="6" id="KW-1185">Reference proteome</keyword>
<reference evidence="5" key="1">
    <citation type="submission" date="2011-10" db="EMBL/GenBank/DDBJ databases">
        <authorList>
            <person name="Genoscope - CEA"/>
        </authorList>
    </citation>
    <scope>NUCLEOTIDE SEQUENCE</scope>
</reference>
<dbReference type="STRING" id="559304.G8YHV9"/>
<dbReference type="GO" id="GO:0002143">
    <property type="term" value="P:tRNA wobble position uridine thiolation"/>
    <property type="evidence" value="ECO:0007669"/>
    <property type="project" value="TreeGrafter"/>
</dbReference>
<dbReference type="EMBL" id="FO082052">
    <property type="protein sequence ID" value="CCE81011.1"/>
    <property type="molecule type" value="Genomic_DNA"/>
</dbReference>
<evidence type="ECO:0000256" key="3">
    <source>
        <dbReference type="HAMAP-Rule" id="MF_03054"/>
    </source>
</evidence>
<dbReference type="InterPro" id="IPR014729">
    <property type="entry name" value="Rossmann-like_a/b/a_fold"/>
</dbReference>
<dbReference type="GO" id="GO:0016779">
    <property type="term" value="F:nucleotidyltransferase activity"/>
    <property type="evidence" value="ECO:0007669"/>
    <property type="project" value="UniProtKB-UniRule"/>
</dbReference>
<evidence type="ECO:0000313" key="6">
    <source>
        <dbReference type="Proteomes" id="UP000005222"/>
    </source>
</evidence>
<keyword evidence="1 3" id="KW-0963">Cytoplasm</keyword>
<dbReference type="Pfam" id="PF10288">
    <property type="entry name" value="CTU2"/>
    <property type="match status" value="1"/>
</dbReference>
<evidence type="ECO:0000256" key="1">
    <source>
        <dbReference type="ARBA" id="ARBA00022490"/>
    </source>
</evidence>
<reference evidence="6" key="2">
    <citation type="journal article" date="2012" name="G3 (Bethesda)">
        <title>Pichia sorbitophila, an interspecies yeast hybrid reveals early steps of genome resolution following polyploidization.</title>
        <authorList>
            <person name="Leh Louis V."/>
            <person name="Despons L."/>
            <person name="Friedrich A."/>
            <person name="Martin T."/>
            <person name="Durrens P."/>
            <person name="Casaregola S."/>
            <person name="Neuveglise C."/>
            <person name="Fairhead C."/>
            <person name="Marck C."/>
            <person name="Cruz J.A."/>
            <person name="Straub M.L."/>
            <person name="Kugler V."/>
            <person name="Sacerdot C."/>
            <person name="Uzunov Z."/>
            <person name="Thierry A."/>
            <person name="Weiss S."/>
            <person name="Bleykasten C."/>
            <person name="De Montigny J."/>
            <person name="Jacques N."/>
            <person name="Jung P."/>
            <person name="Lemaire M."/>
            <person name="Mallet S."/>
            <person name="Morel G."/>
            <person name="Richard G.F."/>
            <person name="Sarkar A."/>
            <person name="Savel G."/>
            <person name="Schacherer J."/>
            <person name="Seret M.L."/>
            <person name="Talla E."/>
            <person name="Samson G."/>
            <person name="Jubin C."/>
            <person name="Poulain J."/>
            <person name="Vacherie B."/>
            <person name="Barbe V."/>
            <person name="Pelletier E."/>
            <person name="Sherman D.J."/>
            <person name="Westhof E."/>
            <person name="Weissenbach J."/>
            <person name="Baret P.V."/>
            <person name="Wincker P."/>
            <person name="Gaillardin C."/>
            <person name="Dujon B."/>
            <person name="Souciet J.L."/>
        </authorList>
    </citation>
    <scope>NUCLEOTIDE SEQUENCE [LARGE SCALE GENOMIC DNA]</scope>
    <source>
        <strain evidence="6">ATCC MYA-4447 / BCRC 22081 / CBS 7064 / NBRC 10061 / NRRL Y-12695</strain>
    </source>
</reference>
<dbReference type="EMBL" id="FO082053">
    <property type="protein sequence ID" value="CCE80246.1"/>
    <property type="molecule type" value="Genomic_DNA"/>
</dbReference>
<dbReference type="PANTHER" id="PTHR20882">
    <property type="entry name" value="CYTOPLASMIC TRNA 2-THIOLATION PROTEIN 2"/>
    <property type="match status" value="1"/>
</dbReference>
<dbReference type="GO" id="GO:0032447">
    <property type="term" value="P:protein urmylation"/>
    <property type="evidence" value="ECO:0007669"/>
    <property type="project" value="UniProtKB-UniRule"/>
</dbReference>
<dbReference type="Proteomes" id="UP000005222">
    <property type="component" value="Chromosome G"/>
</dbReference>
<evidence type="ECO:0000256" key="2">
    <source>
        <dbReference type="ARBA" id="ARBA00022694"/>
    </source>
</evidence>
<accession>G8YHV9</accession>
<organism evidence="5 6">
    <name type="scientific">Pichia sorbitophila (strain ATCC MYA-4447 / BCRC 22081 / CBS 7064 / NBRC 10061 / NRRL Y-12695)</name>
    <name type="common">Hybrid yeast</name>
    <dbReference type="NCBI Taxonomy" id="559304"/>
    <lineage>
        <taxon>Eukaryota</taxon>
        <taxon>Fungi</taxon>
        <taxon>Dikarya</taxon>
        <taxon>Ascomycota</taxon>
        <taxon>Saccharomycotina</taxon>
        <taxon>Pichiomycetes</taxon>
        <taxon>Debaryomycetaceae</taxon>
        <taxon>Millerozyma</taxon>
    </lineage>
</organism>
<dbReference type="UniPathway" id="UPA00988"/>
<evidence type="ECO:0000313" key="4">
    <source>
        <dbReference type="EMBL" id="CCE80246.1"/>
    </source>
</evidence>
<dbReference type="FunCoup" id="G8YHV9">
    <property type="interactions" value="314"/>
</dbReference>
<dbReference type="PANTHER" id="PTHR20882:SF14">
    <property type="entry name" value="CYTOPLASMIC TRNA 2-THIOLATION PROTEIN 2"/>
    <property type="match status" value="1"/>
</dbReference>
<gene>
    <name evidence="5" type="primary">Piso0_003349</name>
    <name evidence="3" type="synonym">CTU2</name>
    <name evidence="3" type="synonym">NCS2</name>
    <name evidence="4" type="ORF">GNLVRS01_PISO0G10368g</name>
    <name evidence="5" type="ORF">GNLVRS01_PISO0H10369g</name>
</gene>
<dbReference type="AlphaFoldDB" id="G8YHV9"/>
<dbReference type="SUPFAM" id="SSF52402">
    <property type="entry name" value="Adenine nucleotide alpha hydrolases-like"/>
    <property type="match status" value="1"/>
</dbReference>
<comment type="subcellular location">
    <subcellularLocation>
        <location evidence="3">Cytoplasm</location>
    </subcellularLocation>
</comment>
<dbReference type="Proteomes" id="UP000005222">
    <property type="component" value="Chromosome H"/>
</dbReference>
<sequence>MLQPPKKKKKKKKKRGHLFCNEIIIIKYSKMSSTNEPVKYLTADDHIPCKRCQAEDSVLVSRKEPFCKKCFLRFIRGKQRRQMNHEKFKVKYNKTAEQPERILLAFSGGLSSLVLLDIMVSLLKEQKEMHRDRQGFELLIVAIDESNLKAFQNNISDIITSLAAYMDFQINYKILDINNFFADSHLLKTITIDEDYSAWCSSIQHDKTYTYQDIVNMCPDKSSTEDVLSIIFSKLLLTTAEAESCQTIIYANSMTRLANEVLAMIVRGRGAEVHQKVSDSVQKYNGKEIEVIFPLRDVLFAEVEAYAQLTGLESYMLQEVNPKSGKIVRNMTVRDLTTGYFKNLDATGYASTASTVVKTAEKLGETRSKQDRLCSFCGTDLQKDPEEWLRNITVSQPAPLVTEEDHNNYAEYLSSSLSHHKGAAHDQRLPLGVCYGCMVTLRGGGSQANSIVWPVAESNSSDQKVLDEYIISDE</sequence>
<keyword evidence="2 3" id="KW-0819">tRNA processing</keyword>
<dbReference type="eggNOG" id="KOG2594">
    <property type="taxonomic scope" value="Eukaryota"/>
</dbReference>
<dbReference type="OrthoDB" id="25129at2759"/>
<dbReference type="HOGENOM" id="CLU_024534_1_0_1"/>
<proteinExistence type="inferred from homology"/>
<comment type="similarity">
    <text evidence="3">Belongs to the CTU2/NCS2 family.</text>
</comment>
<protein>
    <recommendedName>
        <fullName evidence="3">Cytoplasmic tRNA 2-thiolation protein 2</fullName>
    </recommendedName>
</protein>
<comment type="function">
    <text evidence="3">Plays a central role in 2-thiolation of mcm(5)S(2)U at tRNA wobble positions of tRNA(Lys), tRNA(Glu) and tRNA(Gln). May act by forming a heterodimer with NCS6 that ligates sulfur from thiocarboxylated URM1 onto the uridine of tRNAs at wobble position. Prior mcm(5) tRNA modification by the elongator complex is required for 2-thiolation. May also be involved in protein urmylation.</text>
</comment>
<dbReference type="Gene3D" id="3.40.50.620">
    <property type="entry name" value="HUPs"/>
    <property type="match status" value="1"/>
</dbReference>
<evidence type="ECO:0000313" key="5">
    <source>
        <dbReference type="EMBL" id="CCE81011.1"/>
    </source>
</evidence>
<dbReference type="InterPro" id="IPR019407">
    <property type="entry name" value="CTU2"/>
</dbReference>
<dbReference type="InParanoid" id="G8YHV9"/>
<dbReference type="OMA" id="SETHNGM"/>
<dbReference type="GO" id="GO:0000049">
    <property type="term" value="F:tRNA binding"/>
    <property type="evidence" value="ECO:0007669"/>
    <property type="project" value="InterPro"/>
</dbReference>
<name>G8YHV9_PICSO</name>
<dbReference type="GO" id="GO:0016783">
    <property type="term" value="F:sulfurtransferase activity"/>
    <property type="evidence" value="ECO:0007669"/>
    <property type="project" value="TreeGrafter"/>
</dbReference>
<dbReference type="HAMAP" id="MF_03054">
    <property type="entry name" value="CTU2"/>
    <property type="match status" value="1"/>
</dbReference>
<dbReference type="GO" id="GO:0005829">
    <property type="term" value="C:cytosol"/>
    <property type="evidence" value="ECO:0007669"/>
    <property type="project" value="TreeGrafter"/>
</dbReference>
<comment type="pathway">
    <text evidence="3">tRNA modification; 5-methoxycarbonylmethyl-2-thiouridine-tRNA biosynthesis.</text>
</comment>